<comment type="caution">
    <text evidence="1">The sequence shown here is derived from an EMBL/GenBank/DDBJ whole genome shotgun (WGS) entry which is preliminary data.</text>
</comment>
<evidence type="ECO:0000313" key="3">
    <source>
        <dbReference type="Proteomes" id="UP000663845"/>
    </source>
</evidence>
<protein>
    <submittedName>
        <fullName evidence="1">Uncharacterized protein</fullName>
    </submittedName>
</protein>
<evidence type="ECO:0000313" key="1">
    <source>
        <dbReference type="EMBL" id="CAF1109268.1"/>
    </source>
</evidence>
<dbReference type="Proteomes" id="UP000663844">
    <property type="component" value="Unassembled WGS sequence"/>
</dbReference>
<evidence type="ECO:0000313" key="2">
    <source>
        <dbReference type="EMBL" id="CAF3834839.1"/>
    </source>
</evidence>
<reference evidence="1" key="1">
    <citation type="submission" date="2021-02" db="EMBL/GenBank/DDBJ databases">
        <authorList>
            <person name="Nowell W R."/>
        </authorList>
    </citation>
    <scope>NUCLEOTIDE SEQUENCE</scope>
</reference>
<gene>
    <name evidence="1" type="ORF">JYZ213_LOCUS21831</name>
    <name evidence="2" type="ORF">OXD698_LOCUS20295</name>
</gene>
<sequence length="78" mass="8513">MTSIVRQESSILIISNIVENSTERSLSENNTLKTEKCPSSRDNFPKGLRGGGGGCDIIICECLWWLCYCCALEAAGII</sequence>
<proteinExistence type="predicted"/>
<dbReference type="EMBL" id="CAJNOG010000242">
    <property type="protein sequence ID" value="CAF1109268.1"/>
    <property type="molecule type" value="Genomic_DNA"/>
</dbReference>
<dbReference type="Proteomes" id="UP000663845">
    <property type="component" value="Unassembled WGS sequence"/>
</dbReference>
<dbReference type="AlphaFoldDB" id="A0A814PQJ3"/>
<dbReference type="EMBL" id="CAJOAZ010001602">
    <property type="protein sequence ID" value="CAF3834839.1"/>
    <property type="molecule type" value="Genomic_DNA"/>
</dbReference>
<name>A0A814PQJ3_9BILA</name>
<accession>A0A814PQJ3</accession>
<organism evidence="1 3">
    <name type="scientific">Adineta steineri</name>
    <dbReference type="NCBI Taxonomy" id="433720"/>
    <lineage>
        <taxon>Eukaryota</taxon>
        <taxon>Metazoa</taxon>
        <taxon>Spiralia</taxon>
        <taxon>Gnathifera</taxon>
        <taxon>Rotifera</taxon>
        <taxon>Eurotatoria</taxon>
        <taxon>Bdelloidea</taxon>
        <taxon>Adinetida</taxon>
        <taxon>Adinetidae</taxon>
        <taxon>Adineta</taxon>
    </lineage>
</organism>